<dbReference type="SMART" id="SM00228">
    <property type="entry name" value="PDZ"/>
    <property type="match status" value="1"/>
</dbReference>
<keyword evidence="16" id="KW-0539">Nucleus</keyword>
<feature type="domain" description="Protein kinase" evidence="23">
    <location>
        <begin position="706"/>
        <end position="973"/>
    </location>
</feature>
<keyword evidence="15" id="KW-0206">Cytoskeleton</keyword>
<dbReference type="Gene3D" id="2.10.110.10">
    <property type="entry name" value="Cysteine Rich Protein"/>
    <property type="match status" value="2"/>
</dbReference>
<evidence type="ECO:0000256" key="17">
    <source>
        <dbReference type="ARBA" id="ARBA00040667"/>
    </source>
</evidence>
<dbReference type="InterPro" id="IPR000719">
    <property type="entry name" value="Prot_kinase_dom"/>
</dbReference>
<evidence type="ECO:0000256" key="10">
    <source>
        <dbReference type="ARBA" id="ARBA00022741"/>
    </source>
</evidence>
<evidence type="ECO:0000256" key="3">
    <source>
        <dbReference type="ARBA" id="ARBA00005843"/>
    </source>
</evidence>
<dbReference type="SUPFAM" id="SSF57716">
    <property type="entry name" value="Glucocorticoid receptor-like (DNA-binding domain)"/>
    <property type="match status" value="2"/>
</dbReference>
<evidence type="ECO:0000256" key="5">
    <source>
        <dbReference type="ARBA" id="ARBA00022490"/>
    </source>
</evidence>
<comment type="caution">
    <text evidence="26">The sequence shown here is derived from an EMBL/GenBank/DDBJ whole genome shotgun (WGS) entry which is preliminary data.</text>
</comment>
<keyword evidence="5" id="KW-0963">Cytoplasm</keyword>
<gene>
    <name evidence="26" type="ORF">P4O66_013961</name>
</gene>
<dbReference type="InterPro" id="IPR011009">
    <property type="entry name" value="Kinase-like_dom_sf"/>
</dbReference>
<dbReference type="GO" id="GO:0004674">
    <property type="term" value="F:protein serine/threonine kinase activity"/>
    <property type="evidence" value="ECO:0007669"/>
    <property type="project" value="UniProtKB-KW"/>
</dbReference>
<dbReference type="PANTHER" id="PTHR46485">
    <property type="entry name" value="LIM DOMAIN KINASE 1"/>
    <property type="match status" value="1"/>
</dbReference>
<dbReference type="SUPFAM" id="SSF50156">
    <property type="entry name" value="PDZ domain-like"/>
    <property type="match status" value="1"/>
</dbReference>
<dbReference type="Gene3D" id="2.30.42.10">
    <property type="match status" value="1"/>
</dbReference>
<evidence type="ECO:0000313" key="27">
    <source>
        <dbReference type="Proteomes" id="UP001239994"/>
    </source>
</evidence>
<dbReference type="InterPro" id="IPR050940">
    <property type="entry name" value="Actin_reg-Ser/Thr_kinase"/>
</dbReference>
<dbReference type="PROSITE" id="PS50011">
    <property type="entry name" value="PROTEIN_KINASE_DOM"/>
    <property type="match status" value="1"/>
</dbReference>
<dbReference type="Pfam" id="PF07714">
    <property type="entry name" value="PK_Tyr_Ser-Thr"/>
    <property type="match status" value="1"/>
</dbReference>
<dbReference type="SUPFAM" id="SSF56112">
    <property type="entry name" value="Protein kinase-like (PK-like)"/>
    <property type="match status" value="1"/>
</dbReference>
<evidence type="ECO:0000259" key="25">
    <source>
        <dbReference type="PROSITE" id="PS50106"/>
    </source>
</evidence>
<keyword evidence="6" id="KW-0723">Serine/threonine-protein kinase</keyword>
<dbReference type="GO" id="GO:0005634">
    <property type="term" value="C:nucleus"/>
    <property type="evidence" value="ECO:0007669"/>
    <property type="project" value="UniProtKB-SubCell"/>
</dbReference>
<evidence type="ECO:0000259" key="24">
    <source>
        <dbReference type="PROSITE" id="PS50023"/>
    </source>
</evidence>
<comment type="catalytic activity">
    <reaction evidence="19">
        <text>L-seryl-[protein] + ATP = O-phospho-L-seryl-[protein] + ADP + H(+)</text>
        <dbReference type="Rhea" id="RHEA:17989"/>
        <dbReference type="Rhea" id="RHEA-COMP:9863"/>
        <dbReference type="Rhea" id="RHEA-COMP:11604"/>
        <dbReference type="ChEBI" id="CHEBI:15378"/>
        <dbReference type="ChEBI" id="CHEBI:29999"/>
        <dbReference type="ChEBI" id="CHEBI:30616"/>
        <dbReference type="ChEBI" id="CHEBI:83421"/>
        <dbReference type="ChEBI" id="CHEBI:456216"/>
        <dbReference type="EC" id="2.7.11.1"/>
    </reaction>
    <physiologicalReaction direction="left-to-right" evidence="19">
        <dbReference type="Rhea" id="RHEA:17990"/>
    </physiologicalReaction>
</comment>
<keyword evidence="27" id="KW-1185">Reference proteome</keyword>
<keyword evidence="10 21" id="KW-0547">Nucleotide-binding</keyword>
<keyword evidence="9" id="KW-0677">Repeat</keyword>
<dbReference type="InterPro" id="IPR001245">
    <property type="entry name" value="Ser-Thr/Tyr_kinase_cat_dom"/>
</dbReference>
<evidence type="ECO:0000256" key="4">
    <source>
        <dbReference type="ARBA" id="ARBA00012513"/>
    </source>
</evidence>
<comment type="catalytic activity">
    <reaction evidence="18">
        <text>L-threonyl-[protein] + ATP = O-phospho-L-threonyl-[protein] + ADP + H(+)</text>
        <dbReference type="Rhea" id="RHEA:46608"/>
        <dbReference type="Rhea" id="RHEA-COMP:11060"/>
        <dbReference type="Rhea" id="RHEA-COMP:11605"/>
        <dbReference type="ChEBI" id="CHEBI:15378"/>
        <dbReference type="ChEBI" id="CHEBI:30013"/>
        <dbReference type="ChEBI" id="CHEBI:30616"/>
        <dbReference type="ChEBI" id="CHEBI:61977"/>
        <dbReference type="ChEBI" id="CHEBI:456216"/>
        <dbReference type="EC" id="2.7.11.1"/>
    </reaction>
    <physiologicalReaction direction="left-to-right" evidence="18">
        <dbReference type="Rhea" id="RHEA:46609"/>
    </physiologicalReaction>
</comment>
<keyword evidence="8 20" id="KW-0479">Metal-binding</keyword>
<dbReference type="PANTHER" id="PTHR46485:SF7">
    <property type="entry name" value="LIM DOMAIN KINASE 1"/>
    <property type="match status" value="1"/>
</dbReference>
<evidence type="ECO:0000256" key="1">
    <source>
        <dbReference type="ARBA" id="ARBA00004123"/>
    </source>
</evidence>
<sequence>VYSLVCISTYIFLSTRGAVVKPPKTGGVGPGAVPYGGYVPPFAGVVPPGGSVGALPGAKPLKAPGVGGPGAVAGVGGVGGIAPATGVRYPTAVGLGAAGKLPKPGYGSLGAGFPQPGAVAPGSYGGFPQAYPGAYGVGLSPQQAKAAKYRALQGFLGGGYRGVVDTGVVDIDVVETDMVDTGVVDTGVVDTDVVETDMVDSGVVDTGIVDTDVVETDMVDTGVVDTGVVDTDVVETDMVDSGVVDTGIAAHVCCECSASLSHWYYEKDGRLFCKKDYWTKFGELCHGCSEPITTGLIMQLFIWQSAQSWCGPPNHDVGLPVMVWASQSWCWPPSRDVGLPVMMWASQSWCGPPSHDVGLPVMVWASQSWCWPPSRDVGLPIMVWASQSWCWPPSRDVGLPVMMWASQSWCGPPSHDVGLPVMVWASQSWCWPPSRDVGLPVMMWASQSWCGPPSHDVGLPVAGELKYHPECFTCLTCRAFIGDGDTYALVERSKLYCGHCYYQNIVSPVTLPASPCSRVPHTVTLVSIPASTDGKRGFSLAIDQGPSPNSYSPEHGHTVRVSKVDSDCISPDVRNSIHVGDRILEINGTPVRNVPVDEIDLLIQETSRLLQLTIEHDPHGQDGLEDLVDGPSPPPPSDLPTPITQAPNQDITNLRTRMITRSYSTDKSPCSSNTVSPLYLRRDLGRSESLRLVSNRTHRIFRPSDLIHGEVLGKGCYGQAVKVTHRETGEVMVMKELIRFDDETQRTFLKEVKVMRCLDHPNVLRFIGVLYKDKRLNFISEYIKGGTLRDIIKKMDSNYPWNHRVSFAKDIASGMAYLHSMNIIHRDLNSHNCLVRENNSVVVADFGLARLMVEDKNQDPLGKLPGLKKADRRKRYTVVGNPYWMAPEMIHGKSYDERVDIFSFGIMLCEIIGRVNADPDYLPRAVDFGLSVKGFLKHYYPADCPPAFFPLAVLCCDLDAEKRPAFTKLEEWLENLRMHLNMRLPLVSELEQVQKDFRQNHLNVSSGLPNHQGQAE</sequence>
<feature type="region of interest" description="Disordered" evidence="22">
    <location>
        <begin position="618"/>
        <end position="647"/>
    </location>
</feature>
<evidence type="ECO:0000256" key="8">
    <source>
        <dbReference type="ARBA" id="ARBA00022723"/>
    </source>
</evidence>
<evidence type="ECO:0000256" key="15">
    <source>
        <dbReference type="ARBA" id="ARBA00023212"/>
    </source>
</evidence>
<evidence type="ECO:0000256" key="18">
    <source>
        <dbReference type="ARBA" id="ARBA00048659"/>
    </source>
</evidence>
<dbReference type="PROSITE" id="PS00107">
    <property type="entry name" value="PROTEIN_KINASE_ATP"/>
    <property type="match status" value="1"/>
</dbReference>
<keyword evidence="13 21" id="KW-0067">ATP-binding</keyword>
<evidence type="ECO:0000256" key="9">
    <source>
        <dbReference type="ARBA" id="ARBA00022737"/>
    </source>
</evidence>
<dbReference type="FunFam" id="2.30.42.10:FF:000101">
    <property type="entry name" value="LIM domain kinase 1"/>
    <property type="match status" value="1"/>
</dbReference>
<comment type="subcellular location">
    <subcellularLocation>
        <location evidence="2">Cytoplasm</location>
        <location evidence="2">Cytoskeleton</location>
    </subcellularLocation>
    <subcellularLocation>
        <location evidence="1">Nucleus</location>
    </subcellularLocation>
</comment>
<dbReference type="InterPro" id="IPR001781">
    <property type="entry name" value="Znf_LIM"/>
</dbReference>
<keyword evidence="7" id="KW-0808">Transferase</keyword>
<dbReference type="GO" id="GO:0051496">
    <property type="term" value="P:positive regulation of stress fiber assembly"/>
    <property type="evidence" value="ECO:0007669"/>
    <property type="project" value="TreeGrafter"/>
</dbReference>
<evidence type="ECO:0000256" key="21">
    <source>
        <dbReference type="PROSITE-ProRule" id="PRU10141"/>
    </source>
</evidence>
<evidence type="ECO:0000256" key="6">
    <source>
        <dbReference type="ARBA" id="ARBA00022527"/>
    </source>
</evidence>
<keyword evidence="11" id="KW-0418">Kinase</keyword>
<evidence type="ECO:0000313" key="26">
    <source>
        <dbReference type="EMBL" id="KAK1790131.1"/>
    </source>
</evidence>
<dbReference type="Gene3D" id="3.30.200.20">
    <property type="entry name" value="Phosphorylase Kinase, domain 1"/>
    <property type="match status" value="1"/>
</dbReference>
<dbReference type="GO" id="GO:0005856">
    <property type="term" value="C:cytoskeleton"/>
    <property type="evidence" value="ECO:0007669"/>
    <property type="project" value="UniProtKB-SubCell"/>
</dbReference>
<reference evidence="26" key="1">
    <citation type="submission" date="2023-03" db="EMBL/GenBank/DDBJ databases">
        <title>Electrophorus voltai genome.</title>
        <authorList>
            <person name="Bian C."/>
        </authorList>
    </citation>
    <scope>NUCLEOTIDE SEQUENCE</scope>
    <source>
        <strain evidence="26">CB-2022</strain>
        <tissue evidence="26">Muscle</tissue>
    </source>
</reference>
<evidence type="ECO:0000256" key="11">
    <source>
        <dbReference type="ARBA" id="ARBA00022777"/>
    </source>
</evidence>
<dbReference type="InterPro" id="IPR001478">
    <property type="entry name" value="PDZ"/>
</dbReference>
<feature type="binding site" evidence="21">
    <location>
        <position position="735"/>
    </location>
    <ligand>
        <name>ATP</name>
        <dbReference type="ChEBI" id="CHEBI:30616"/>
    </ligand>
</feature>
<dbReference type="GO" id="GO:0005737">
    <property type="term" value="C:cytoplasm"/>
    <property type="evidence" value="ECO:0007669"/>
    <property type="project" value="TreeGrafter"/>
</dbReference>
<keyword evidence="14 20" id="KW-0440">LIM domain</keyword>
<dbReference type="Pfam" id="PF00595">
    <property type="entry name" value="PDZ"/>
    <property type="match status" value="1"/>
</dbReference>
<keyword evidence="12 20" id="KW-0862">Zinc</keyword>
<feature type="non-terminal residue" evidence="26">
    <location>
        <position position="1016"/>
    </location>
</feature>
<evidence type="ECO:0000256" key="13">
    <source>
        <dbReference type="ARBA" id="ARBA00022840"/>
    </source>
</evidence>
<dbReference type="AlphaFoldDB" id="A0AAD8Z0F1"/>
<dbReference type="Pfam" id="PF00412">
    <property type="entry name" value="LIM"/>
    <property type="match status" value="2"/>
</dbReference>
<dbReference type="PROSITE" id="PS50023">
    <property type="entry name" value="LIM_DOMAIN_2"/>
    <property type="match status" value="1"/>
</dbReference>
<dbReference type="GO" id="GO:0005524">
    <property type="term" value="F:ATP binding"/>
    <property type="evidence" value="ECO:0007669"/>
    <property type="project" value="UniProtKB-UniRule"/>
</dbReference>
<dbReference type="InterPro" id="IPR017441">
    <property type="entry name" value="Protein_kinase_ATP_BS"/>
</dbReference>
<evidence type="ECO:0000256" key="14">
    <source>
        <dbReference type="ARBA" id="ARBA00023038"/>
    </source>
</evidence>
<name>A0AAD8Z0F1_9TELE</name>
<dbReference type="Proteomes" id="UP001239994">
    <property type="component" value="Unassembled WGS sequence"/>
</dbReference>
<dbReference type="CDD" id="cd06754">
    <property type="entry name" value="PDZ_LIMK-like"/>
    <property type="match status" value="1"/>
</dbReference>
<dbReference type="GO" id="GO:0043005">
    <property type="term" value="C:neuron projection"/>
    <property type="evidence" value="ECO:0007669"/>
    <property type="project" value="TreeGrafter"/>
</dbReference>
<dbReference type="GO" id="GO:0030036">
    <property type="term" value="P:actin cytoskeleton organization"/>
    <property type="evidence" value="ECO:0007669"/>
    <property type="project" value="TreeGrafter"/>
</dbReference>
<dbReference type="FunFam" id="3.30.200.20:FF:000038">
    <property type="entry name" value="LIM domain kinase 2"/>
    <property type="match status" value="1"/>
</dbReference>
<dbReference type="FunFam" id="1.10.510.10:FF:000282">
    <property type="entry name" value="LIM domain kinase 1"/>
    <property type="match status" value="1"/>
</dbReference>
<evidence type="ECO:0000256" key="20">
    <source>
        <dbReference type="PROSITE-ProRule" id="PRU00125"/>
    </source>
</evidence>
<proteinExistence type="inferred from homology"/>
<dbReference type="Gene3D" id="1.10.510.10">
    <property type="entry name" value="Transferase(Phosphotransferase) domain 1"/>
    <property type="match status" value="1"/>
</dbReference>
<feature type="domain" description="LIM zinc-binding" evidence="24">
    <location>
        <begin position="445"/>
        <end position="507"/>
    </location>
</feature>
<dbReference type="PROSITE" id="PS50106">
    <property type="entry name" value="PDZ"/>
    <property type="match status" value="1"/>
</dbReference>
<evidence type="ECO:0000259" key="23">
    <source>
        <dbReference type="PROSITE" id="PS50011"/>
    </source>
</evidence>
<dbReference type="EMBL" id="JAROKS010000021">
    <property type="protein sequence ID" value="KAK1790131.1"/>
    <property type="molecule type" value="Genomic_DNA"/>
</dbReference>
<organism evidence="26 27">
    <name type="scientific">Electrophorus voltai</name>
    <dbReference type="NCBI Taxonomy" id="2609070"/>
    <lineage>
        <taxon>Eukaryota</taxon>
        <taxon>Metazoa</taxon>
        <taxon>Chordata</taxon>
        <taxon>Craniata</taxon>
        <taxon>Vertebrata</taxon>
        <taxon>Euteleostomi</taxon>
        <taxon>Actinopterygii</taxon>
        <taxon>Neopterygii</taxon>
        <taxon>Teleostei</taxon>
        <taxon>Ostariophysi</taxon>
        <taxon>Gymnotiformes</taxon>
        <taxon>Gymnotoidei</taxon>
        <taxon>Gymnotidae</taxon>
        <taxon>Electrophorus</taxon>
    </lineage>
</organism>
<dbReference type="GO" id="GO:0046872">
    <property type="term" value="F:metal ion binding"/>
    <property type="evidence" value="ECO:0007669"/>
    <property type="project" value="UniProtKB-KW"/>
</dbReference>
<evidence type="ECO:0000256" key="16">
    <source>
        <dbReference type="ARBA" id="ARBA00023242"/>
    </source>
</evidence>
<dbReference type="InterPro" id="IPR036034">
    <property type="entry name" value="PDZ_sf"/>
</dbReference>
<accession>A0AAD8Z0F1</accession>
<comment type="similarity">
    <text evidence="3">Belongs to the protein kinase superfamily. TKL Ser/Thr protein kinase family.</text>
</comment>
<feature type="domain" description="PDZ" evidence="25">
    <location>
        <begin position="525"/>
        <end position="618"/>
    </location>
</feature>
<evidence type="ECO:0000256" key="7">
    <source>
        <dbReference type="ARBA" id="ARBA00022679"/>
    </source>
</evidence>
<evidence type="ECO:0000256" key="12">
    <source>
        <dbReference type="ARBA" id="ARBA00022833"/>
    </source>
</evidence>
<evidence type="ECO:0000256" key="22">
    <source>
        <dbReference type="SAM" id="MobiDB-lite"/>
    </source>
</evidence>
<dbReference type="EC" id="2.7.11.1" evidence="4"/>
<dbReference type="CDD" id="cd14221">
    <property type="entry name" value="STKc_LIMK1"/>
    <property type="match status" value="1"/>
</dbReference>
<evidence type="ECO:0000256" key="19">
    <source>
        <dbReference type="ARBA" id="ARBA00048977"/>
    </source>
</evidence>
<protein>
    <recommendedName>
        <fullName evidence="17">LIM domain kinase 1</fullName>
        <ecNumber evidence="4">2.7.11.1</ecNumber>
    </recommendedName>
</protein>
<evidence type="ECO:0000256" key="2">
    <source>
        <dbReference type="ARBA" id="ARBA00004245"/>
    </source>
</evidence>